<proteinExistence type="predicted"/>
<evidence type="ECO:0000313" key="2">
    <source>
        <dbReference type="Proteomes" id="UP000199296"/>
    </source>
</evidence>
<name>A0A1G7UHC5_9FLAO</name>
<protein>
    <submittedName>
        <fullName evidence="1">Uncharacterized protein</fullName>
    </submittedName>
</protein>
<sequence>MCLIFWSCTDDRSLDPEDFEARPTFEVNVFQTQYAAELINAGNDSIPVSNTLRDYIDVDFLNEQFNADYLVGLTFKVLAGNSINRRQNLNFIFYDDNDVETYRVSEPIAAGTEDQPTVKSFSVVLNAQEIAIITSSVRAEFFVRQASTATNSGRMQVECIVEASYLYTGE</sequence>
<organism evidence="1 2">
    <name type="scientific">Psychroflexus sediminis</name>
    <dbReference type="NCBI Taxonomy" id="470826"/>
    <lineage>
        <taxon>Bacteria</taxon>
        <taxon>Pseudomonadati</taxon>
        <taxon>Bacteroidota</taxon>
        <taxon>Flavobacteriia</taxon>
        <taxon>Flavobacteriales</taxon>
        <taxon>Flavobacteriaceae</taxon>
        <taxon>Psychroflexus</taxon>
    </lineage>
</organism>
<dbReference type="EMBL" id="FNCW01000002">
    <property type="protein sequence ID" value="SDG46738.1"/>
    <property type="molecule type" value="Genomic_DNA"/>
</dbReference>
<evidence type="ECO:0000313" key="1">
    <source>
        <dbReference type="EMBL" id="SDG46738.1"/>
    </source>
</evidence>
<reference evidence="1 2" key="1">
    <citation type="submission" date="2016-10" db="EMBL/GenBank/DDBJ databases">
        <authorList>
            <person name="de Groot N.N."/>
        </authorList>
    </citation>
    <scope>NUCLEOTIDE SEQUENCE [LARGE SCALE GENOMIC DNA]</scope>
    <source>
        <strain evidence="1 2">DSM 19803</strain>
    </source>
</reference>
<accession>A0A1G7UHC5</accession>
<keyword evidence="2" id="KW-1185">Reference proteome</keyword>
<dbReference type="Proteomes" id="UP000199296">
    <property type="component" value="Unassembled WGS sequence"/>
</dbReference>
<gene>
    <name evidence="1" type="ORF">SAMN04488027_10269</name>
</gene>
<dbReference type="AlphaFoldDB" id="A0A1G7UHC5"/>